<dbReference type="GO" id="GO:0005886">
    <property type="term" value="C:plasma membrane"/>
    <property type="evidence" value="ECO:0007669"/>
    <property type="project" value="TreeGrafter"/>
</dbReference>
<keyword evidence="3 5" id="KW-0133">Cell shape</keyword>
<dbReference type="InterPro" id="IPR007221">
    <property type="entry name" value="MreC"/>
</dbReference>
<sequence>MSPFFSNRRLIALLVSLIFLVGIIGYSMSEQRSLSRPEQFIQDSVGVAQSVFTRPAYWASNAMDTIGDIRNVYEENQALKSQLDSHAAVLVERNELERRNEELEDAMELRNGLNDYTVYPAMIIQRSPDRWDEMVGINKGAQDGIAEEMAVITSSGLIGKVREVSQFSATVQLLSNQNAANRISAVADTGSGVYGFIEGIDEESGNLRFTKIDMDADLEAGQTVSSSGLGGIFPSGLTIGEITEVEEDEYGLSQTALVEPSADMQSLDYVMVLEREAGSLDEEIEEEEPDIPEEELDEEESGAEESEE</sequence>
<dbReference type="PANTHER" id="PTHR34138:SF1">
    <property type="entry name" value="CELL SHAPE-DETERMINING PROTEIN MREC"/>
    <property type="match status" value="1"/>
</dbReference>
<evidence type="ECO:0000313" key="9">
    <source>
        <dbReference type="EMBL" id="WWD79182.1"/>
    </source>
</evidence>
<dbReference type="KEGG" id="ahal:FTX54_012235"/>
<accession>A0A5C7F8D5</accession>
<evidence type="ECO:0000256" key="3">
    <source>
        <dbReference type="ARBA" id="ARBA00022960"/>
    </source>
</evidence>
<gene>
    <name evidence="9" type="primary">mreC</name>
    <name evidence="9" type="ORF">FTX54_012235</name>
</gene>
<keyword evidence="6" id="KW-0175">Coiled coil</keyword>
<comment type="function">
    <text evidence="5">Involved in formation and maintenance of cell shape.</text>
</comment>
<evidence type="ECO:0000256" key="6">
    <source>
        <dbReference type="SAM" id="Coils"/>
    </source>
</evidence>
<organism evidence="9 10">
    <name type="scientific">Alkalicoccus halolimnae</name>
    <dbReference type="NCBI Taxonomy" id="1667239"/>
    <lineage>
        <taxon>Bacteria</taxon>
        <taxon>Bacillati</taxon>
        <taxon>Bacillota</taxon>
        <taxon>Bacilli</taxon>
        <taxon>Bacillales</taxon>
        <taxon>Bacillaceae</taxon>
        <taxon>Alkalicoccus</taxon>
    </lineage>
</organism>
<dbReference type="GO" id="GO:0008360">
    <property type="term" value="P:regulation of cell shape"/>
    <property type="evidence" value="ECO:0007669"/>
    <property type="project" value="UniProtKB-KW"/>
</dbReference>
<dbReference type="Pfam" id="PF04085">
    <property type="entry name" value="MreC"/>
    <property type="match status" value="1"/>
</dbReference>
<dbReference type="Gene3D" id="2.40.10.350">
    <property type="entry name" value="Rod shape-determining protein MreC, domain 2"/>
    <property type="match status" value="1"/>
</dbReference>
<dbReference type="RefSeq" id="WP_147803509.1">
    <property type="nucleotide sequence ID" value="NZ_CP144914.1"/>
</dbReference>
<evidence type="ECO:0000256" key="7">
    <source>
        <dbReference type="SAM" id="MobiDB-lite"/>
    </source>
</evidence>
<dbReference type="EMBL" id="CP144914">
    <property type="protein sequence ID" value="WWD79182.1"/>
    <property type="molecule type" value="Genomic_DNA"/>
</dbReference>
<feature type="coiled-coil region" evidence="6">
    <location>
        <begin position="86"/>
        <end position="113"/>
    </location>
</feature>
<proteinExistence type="inferred from homology"/>
<dbReference type="PANTHER" id="PTHR34138">
    <property type="entry name" value="CELL SHAPE-DETERMINING PROTEIN MREC"/>
    <property type="match status" value="1"/>
</dbReference>
<dbReference type="PIRSF" id="PIRSF038471">
    <property type="entry name" value="MreC"/>
    <property type="match status" value="1"/>
</dbReference>
<dbReference type="InterPro" id="IPR042177">
    <property type="entry name" value="Cell/Rod_1"/>
</dbReference>
<dbReference type="InterPro" id="IPR055342">
    <property type="entry name" value="MreC_beta-barrel_core"/>
</dbReference>
<evidence type="ECO:0000256" key="4">
    <source>
        <dbReference type="ARBA" id="ARBA00032089"/>
    </source>
</evidence>
<evidence type="ECO:0000313" key="10">
    <source>
        <dbReference type="Proteomes" id="UP000321816"/>
    </source>
</evidence>
<evidence type="ECO:0000256" key="2">
    <source>
        <dbReference type="ARBA" id="ARBA00013855"/>
    </source>
</evidence>
<protein>
    <recommendedName>
        <fullName evidence="2 5">Cell shape-determining protein MreC</fullName>
    </recommendedName>
    <alternativeName>
        <fullName evidence="4 5">Cell shape protein MreC</fullName>
    </alternativeName>
</protein>
<feature type="domain" description="Rod shape-determining protein MreC beta-barrel core" evidence="8">
    <location>
        <begin position="123"/>
        <end position="273"/>
    </location>
</feature>
<keyword evidence="10" id="KW-1185">Reference proteome</keyword>
<dbReference type="InterPro" id="IPR042175">
    <property type="entry name" value="Cell/Rod_MreC_2"/>
</dbReference>
<evidence type="ECO:0000259" key="8">
    <source>
        <dbReference type="Pfam" id="PF04085"/>
    </source>
</evidence>
<feature type="region of interest" description="Disordered" evidence="7">
    <location>
        <begin position="275"/>
        <end position="308"/>
    </location>
</feature>
<evidence type="ECO:0000256" key="1">
    <source>
        <dbReference type="ARBA" id="ARBA00009369"/>
    </source>
</evidence>
<dbReference type="NCBIfam" id="TIGR00219">
    <property type="entry name" value="mreC"/>
    <property type="match status" value="1"/>
</dbReference>
<evidence type="ECO:0000256" key="5">
    <source>
        <dbReference type="PIRNR" id="PIRNR038471"/>
    </source>
</evidence>
<name>A0A5C7F8D5_9BACI</name>
<dbReference type="AlphaFoldDB" id="A0A5C7F8D5"/>
<comment type="similarity">
    <text evidence="1 5">Belongs to the MreC family.</text>
</comment>
<dbReference type="Gene3D" id="2.40.10.340">
    <property type="entry name" value="Rod shape-determining protein MreC, domain 1"/>
    <property type="match status" value="1"/>
</dbReference>
<dbReference type="Proteomes" id="UP000321816">
    <property type="component" value="Chromosome"/>
</dbReference>
<dbReference type="OrthoDB" id="9792313at2"/>
<reference evidence="9 10" key="1">
    <citation type="submission" date="2024-01" db="EMBL/GenBank/DDBJ databases">
        <title>Complete Genome Sequence of Alkalicoccus halolimnae BZ-SZ-XJ29T, a Moderately Halophilic Bacterium Isolated from a Salt Lake.</title>
        <authorList>
            <person name="Zhao B."/>
        </authorList>
    </citation>
    <scope>NUCLEOTIDE SEQUENCE [LARGE SCALE GENOMIC DNA]</scope>
    <source>
        <strain evidence="9 10">BZ-SZ-XJ29</strain>
    </source>
</reference>
<feature type="compositionally biased region" description="Acidic residues" evidence="7">
    <location>
        <begin position="279"/>
        <end position="308"/>
    </location>
</feature>